<evidence type="ECO:0000256" key="6">
    <source>
        <dbReference type="NCBIfam" id="TIGR01227"/>
    </source>
</evidence>
<evidence type="ECO:0000313" key="11">
    <source>
        <dbReference type="Proteomes" id="UP000250163"/>
    </source>
</evidence>
<dbReference type="InterPro" id="IPR020855">
    <property type="entry name" value="Ureohydrolase_Mn_BS"/>
</dbReference>
<proteinExistence type="inferred from homology"/>
<feature type="binding site" evidence="5 7">
    <location>
        <position position="176"/>
    </location>
    <ligand>
        <name>Mn(2+)</name>
        <dbReference type="ChEBI" id="CHEBI:29035"/>
        <label>1</label>
    </ligand>
</feature>
<dbReference type="OrthoDB" id="9789727at2"/>
<evidence type="ECO:0000256" key="1">
    <source>
        <dbReference type="ARBA" id="ARBA00022723"/>
    </source>
</evidence>
<keyword evidence="3 5" id="KW-0369">Histidine metabolism</keyword>
<gene>
    <name evidence="5 10" type="primary">hutG</name>
    <name evidence="10" type="ORF">MORIYA_1279</name>
</gene>
<dbReference type="KEGG" id="mya:MORIYA_1279"/>
<dbReference type="GO" id="GO:0019556">
    <property type="term" value="P:L-histidine catabolic process to glutamate and formamide"/>
    <property type="evidence" value="ECO:0007669"/>
    <property type="project" value="UniProtKB-UniRule"/>
</dbReference>
<sequence>MTKTTPPATSNYAATDADIWQGRIDAEDGEAGMRFHQKVTLIDDDEQLTNQAGVVLLGFACDEGVKRNKGRVGAVQAPDIIRKALANTAWHHDNATNTSTFVDAGNIYCSDTDLAASQKELANYVETALNKQNKVMVLGGGHEIAWGTFQGLAQHFQTTKVNKPKIGIINFDAHFDLRTYSTDGQAFPTSSGTPFNQIAKHCQQLGWEFNYACLGVSRASNTQALFTLADQLGVHYREDHQLASYHLAERIEELTAFIDNVDHLYLTIDIDVFSASTAPGVSAPAARGVNYESVEALLQPIFNAKNSAGQAKLIIADLAEYNPNFDIDNQTARLAARLTWDITRAMFK</sequence>
<dbReference type="PROSITE" id="PS51409">
    <property type="entry name" value="ARGINASE_2"/>
    <property type="match status" value="1"/>
</dbReference>
<name>A0A330LL05_9GAMM</name>
<feature type="binding site" evidence="5">
    <location>
        <position position="271"/>
    </location>
    <ligand>
        <name>Mn(2+)</name>
        <dbReference type="ChEBI" id="CHEBI:29035"/>
        <label>2</label>
    </ligand>
</feature>
<keyword evidence="11" id="KW-1185">Reference proteome</keyword>
<keyword evidence="1 5" id="KW-0479">Metal-binding</keyword>
<dbReference type="HAMAP" id="MF_00737">
    <property type="entry name" value="Formimidoylglutam"/>
    <property type="match status" value="1"/>
</dbReference>
<dbReference type="Proteomes" id="UP000250163">
    <property type="component" value="Chromosome MORIYA"/>
</dbReference>
<comment type="pathway">
    <text evidence="5">Amino-acid degradation; L-histidine degradation into L-glutamate; L-glutamate from N-formimidoyl-L-glutamate (hydrolase route): step 1/1.</text>
</comment>
<evidence type="ECO:0000256" key="9">
    <source>
        <dbReference type="RuleBase" id="RU003684"/>
    </source>
</evidence>
<dbReference type="GO" id="GO:0033389">
    <property type="term" value="P:putrescine biosynthetic process from arginine, via agmatine"/>
    <property type="evidence" value="ECO:0007669"/>
    <property type="project" value="TreeGrafter"/>
</dbReference>
<dbReference type="GO" id="GO:0008783">
    <property type="term" value="F:agmatinase activity"/>
    <property type="evidence" value="ECO:0007669"/>
    <property type="project" value="TreeGrafter"/>
</dbReference>
<dbReference type="InterPro" id="IPR023696">
    <property type="entry name" value="Ureohydrolase_dom_sf"/>
</dbReference>
<feature type="binding site" evidence="5 7">
    <location>
        <position position="172"/>
    </location>
    <ligand>
        <name>Mn(2+)</name>
        <dbReference type="ChEBI" id="CHEBI:29035"/>
        <label>1</label>
    </ligand>
</feature>
<dbReference type="GO" id="GO:0030145">
    <property type="term" value="F:manganese ion binding"/>
    <property type="evidence" value="ECO:0007669"/>
    <property type="project" value="UniProtKB-UniRule"/>
</dbReference>
<dbReference type="UniPathway" id="UPA00379">
    <property type="reaction ID" value="UER00552"/>
</dbReference>
<dbReference type="RefSeq" id="WP_112713513.1">
    <property type="nucleotide sequence ID" value="NZ_LS483250.1"/>
</dbReference>
<dbReference type="PANTHER" id="PTHR11358">
    <property type="entry name" value="ARGINASE/AGMATINASE"/>
    <property type="match status" value="1"/>
</dbReference>
<feature type="binding site" evidence="7">
    <location>
        <position position="174"/>
    </location>
    <ligand>
        <name>Mn(2+)</name>
        <dbReference type="ChEBI" id="CHEBI:29035"/>
        <label>1</label>
    </ligand>
</feature>
<evidence type="ECO:0000256" key="5">
    <source>
        <dbReference type="HAMAP-Rule" id="MF_00737"/>
    </source>
</evidence>
<evidence type="ECO:0000313" key="10">
    <source>
        <dbReference type="EMBL" id="SQD77757.1"/>
    </source>
</evidence>
<feature type="binding site" evidence="5">
    <location>
        <position position="172"/>
    </location>
    <ligand>
        <name>Mn(2+)</name>
        <dbReference type="ChEBI" id="CHEBI:29035"/>
        <label>2</label>
    </ligand>
</feature>
<evidence type="ECO:0000256" key="4">
    <source>
        <dbReference type="ARBA" id="ARBA00023211"/>
    </source>
</evidence>
<organism evidence="10 11">
    <name type="scientific">Moritella yayanosii</name>
    <dbReference type="NCBI Taxonomy" id="69539"/>
    <lineage>
        <taxon>Bacteria</taxon>
        <taxon>Pseudomonadati</taxon>
        <taxon>Pseudomonadota</taxon>
        <taxon>Gammaproteobacteria</taxon>
        <taxon>Alteromonadales</taxon>
        <taxon>Moritellaceae</taxon>
        <taxon>Moritella</taxon>
    </lineage>
</organism>
<feature type="binding site" evidence="5">
    <location>
        <position position="174"/>
    </location>
    <ligand>
        <name>Mn(2+)</name>
        <dbReference type="ChEBI" id="CHEBI:29035"/>
        <label>2</label>
    </ligand>
</feature>
<dbReference type="PRINTS" id="PR00116">
    <property type="entry name" value="ARGINASE"/>
</dbReference>
<dbReference type="EMBL" id="LS483250">
    <property type="protein sequence ID" value="SQD77757.1"/>
    <property type="molecule type" value="Genomic_DNA"/>
</dbReference>
<keyword evidence="4 5" id="KW-0464">Manganese</keyword>
<dbReference type="NCBIfam" id="TIGR01227">
    <property type="entry name" value="hutG"/>
    <property type="match status" value="1"/>
</dbReference>
<evidence type="ECO:0000256" key="3">
    <source>
        <dbReference type="ARBA" id="ARBA00022808"/>
    </source>
</evidence>
<protein>
    <recommendedName>
        <fullName evidence="5 6">Formimidoylglutamase</fullName>
        <ecNumber evidence="5 6">3.5.3.8</ecNumber>
    </recommendedName>
    <alternativeName>
        <fullName evidence="5">Formiminoglutamase</fullName>
    </alternativeName>
    <alternativeName>
        <fullName evidence="5">Formiminoglutamate hydrolase</fullName>
    </alternativeName>
</protein>
<dbReference type="PANTHER" id="PTHR11358:SF35">
    <property type="entry name" value="FORMIMIDOYLGLUTAMASE"/>
    <property type="match status" value="1"/>
</dbReference>
<dbReference type="GO" id="GO:0050415">
    <property type="term" value="F:formimidoylglutamase activity"/>
    <property type="evidence" value="ECO:0007669"/>
    <property type="project" value="UniProtKB-UniRule"/>
</dbReference>
<evidence type="ECO:0000256" key="2">
    <source>
        <dbReference type="ARBA" id="ARBA00022801"/>
    </source>
</evidence>
<feature type="binding site" evidence="5">
    <location>
        <position position="269"/>
    </location>
    <ligand>
        <name>Mn(2+)</name>
        <dbReference type="ChEBI" id="CHEBI:29035"/>
        <label>2</label>
    </ligand>
</feature>
<dbReference type="EC" id="3.5.3.8" evidence="5 6"/>
<dbReference type="PROSITE" id="PS01053">
    <property type="entry name" value="ARGINASE_1"/>
    <property type="match status" value="1"/>
</dbReference>
<dbReference type="PIRSF" id="PIRSF036979">
    <property type="entry name" value="Arginase"/>
    <property type="match status" value="1"/>
</dbReference>
<feature type="binding site" evidence="5 7">
    <location>
        <position position="269"/>
    </location>
    <ligand>
        <name>Mn(2+)</name>
        <dbReference type="ChEBI" id="CHEBI:29035"/>
        <label>1</label>
    </ligand>
</feature>
<reference evidence="11" key="1">
    <citation type="submission" date="2018-05" db="EMBL/GenBank/DDBJ databases">
        <authorList>
            <person name="Cea G.-C."/>
            <person name="William W."/>
        </authorList>
    </citation>
    <scope>NUCLEOTIDE SEQUENCE [LARGE SCALE GENOMIC DNA]</scope>
    <source>
        <strain evidence="11">DB21MT 5</strain>
    </source>
</reference>
<comment type="cofactor">
    <cofactor evidence="5 7">
        <name>Mn(2+)</name>
        <dbReference type="ChEBI" id="CHEBI:29035"/>
    </cofactor>
    <text evidence="5 7">Binds 2 manganese ions per subunit.</text>
</comment>
<dbReference type="SUPFAM" id="SSF52768">
    <property type="entry name" value="Arginase/deacetylase"/>
    <property type="match status" value="1"/>
</dbReference>
<comment type="similarity">
    <text evidence="5 8 9">Belongs to the arginase family.</text>
</comment>
<feature type="binding site" evidence="7">
    <location>
        <position position="271"/>
    </location>
    <ligand>
        <name>Mn(2+)</name>
        <dbReference type="ChEBI" id="CHEBI:29035"/>
        <label>1</label>
    </ligand>
</feature>
<evidence type="ECO:0000256" key="7">
    <source>
        <dbReference type="PIRSR" id="PIRSR036979-1"/>
    </source>
</evidence>
<feature type="binding site" evidence="5 7">
    <location>
        <position position="142"/>
    </location>
    <ligand>
        <name>Mn(2+)</name>
        <dbReference type="ChEBI" id="CHEBI:29035"/>
        <label>1</label>
    </ligand>
</feature>
<comment type="function">
    <text evidence="5">Catalyzes the conversion of N-formimidoyl-L-glutamate to L-glutamate and formamide.</text>
</comment>
<keyword evidence="2 5" id="KW-0378">Hydrolase</keyword>
<accession>A0A330LL05</accession>
<dbReference type="CDD" id="cd09988">
    <property type="entry name" value="Formimidoylglutamase"/>
    <property type="match status" value="1"/>
</dbReference>
<evidence type="ECO:0000256" key="8">
    <source>
        <dbReference type="PROSITE-ProRule" id="PRU00742"/>
    </source>
</evidence>
<dbReference type="AlphaFoldDB" id="A0A330LL05"/>
<dbReference type="Gene3D" id="3.40.800.10">
    <property type="entry name" value="Ureohydrolase domain"/>
    <property type="match status" value="1"/>
</dbReference>
<comment type="catalytic activity">
    <reaction evidence="5">
        <text>N-formimidoyl-L-glutamate + H2O = formamide + L-glutamate</text>
        <dbReference type="Rhea" id="RHEA:22492"/>
        <dbReference type="ChEBI" id="CHEBI:15377"/>
        <dbReference type="ChEBI" id="CHEBI:16397"/>
        <dbReference type="ChEBI" id="CHEBI:29985"/>
        <dbReference type="ChEBI" id="CHEBI:58928"/>
        <dbReference type="EC" id="3.5.3.8"/>
    </reaction>
</comment>
<dbReference type="GO" id="GO:0019557">
    <property type="term" value="P:L-histidine catabolic process to glutamate and formate"/>
    <property type="evidence" value="ECO:0007669"/>
    <property type="project" value="UniProtKB-UniPathway"/>
</dbReference>
<dbReference type="InterPro" id="IPR006035">
    <property type="entry name" value="Ureohydrolase"/>
</dbReference>
<dbReference type="InterPro" id="IPR005923">
    <property type="entry name" value="HutG"/>
</dbReference>
<dbReference type="Pfam" id="PF00491">
    <property type="entry name" value="Arginase"/>
    <property type="match status" value="1"/>
</dbReference>